<dbReference type="Pfam" id="PF00534">
    <property type="entry name" value="Glycos_transf_1"/>
    <property type="match status" value="2"/>
</dbReference>
<evidence type="ECO:0000259" key="1">
    <source>
        <dbReference type="Pfam" id="PF00534"/>
    </source>
</evidence>
<keyword evidence="3" id="KW-1185">Reference proteome</keyword>
<dbReference type="Proteomes" id="UP001597493">
    <property type="component" value="Unassembled WGS sequence"/>
</dbReference>
<dbReference type="CDD" id="cd03801">
    <property type="entry name" value="GT4_PimA-like"/>
    <property type="match status" value="1"/>
</dbReference>
<comment type="caution">
    <text evidence="2">The sequence shown here is derived from an EMBL/GenBank/DDBJ whole genome shotgun (WGS) entry which is preliminary data.</text>
</comment>
<feature type="domain" description="Glycosyl transferase family 1" evidence="1">
    <location>
        <begin position="414"/>
        <end position="557"/>
    </location>
</feature>
<reference evidence="3" key="1">
    <citation type="journal article" date="2019" name="Int. J. Syst. Evol. Microbiol.">
        <title>The Global Catalogue of Microorganisms (GCM) 10K type strain sequencing project: providing services to taxonomists for standard genome sequencing and annotation.</title>
        <authorList>
            <consortium name="The Broad Institute Genomics Platform"/>
            <consortium name="The Broad Institute Genome Sequencing Center for Infectious Disease"/>
            <person name="Wu L."/>
            <person name="Ma J."/>
        </authorList>
    </citation>
    <scope>NUCLEOTIDE SEQUENCE [LARGE SCALE GENOMIC DNA]</scope>
    <source>
        <strain evidence="3">TISTR 1827</strain>
    </source>
</reference>
<dbReference type="RefSeq" id="WP_379273882.1">
    <property type="nucleotide sequence ID" value="NZ_JBHUGT010000002.1"/>
</dbReference>
<feature type="domain" description="Glycosyl transferase family 1" evidence="1">
    <location>
        <begin position="41"/>
        <end position="192"/>
    </location>
</feature>
<accession>A0ABW5QZ22</accession>
<dbReference type="EMBL" id="JBHUMY010000012">
    <property type="protein sequence ID" value="MFD2661013.1"/>
    <property type="molecule type" value="Genomic_DNA"/>
</dbReference>
<gene>
    <name evidence="2" type="ORF">ACFSW5_12205</name>
</gene>
<dbReference type="SUPFAM" id="SSF53756">
    <property type="entry name" value="UDP-Glycosyltransferase/glycogen phosphorylase"/>
    <property type="match status" value="2"/>
</dbReference>
<sequence length="622" mass="71236">MDEIWLPSKFNLETFSRSGVDPDKLRLVPYPIQIEKYSKTSEPFVFNRETKKFKFLYNCAFSFRKGIDLLVQSYCMEFSDREDVSLILKMYVPPGAGQLDVQALIRSYIPHKPDNPHIDLLLQKIPSDTLYSLYQSCDCYVSTDRANGWGMPCMEMMAMGKPAITIDWSGSTQFMHETNSFLIKPEDELEDVDEKLQHTQAYLYKGHKWAKVTVDSVRKTLREAFENESKRNAVAKQAKLDMAAHYSVPAIAKIISAVLDADTETDNASKGSCTLLWQGPQAEIHSLSKVNRNICKQLRRRASINLYTGEFQPVHPKKLHADVAVCHQWPPSFTVPLSKHWVLMQPWEFGALPMKWYAPMKYWVDQVWVYSRYNKECYVRSGIDENKIKVIPLGVDEAVYHPHVETMELKAQASFRFLFVGGTIWRKGVDILLDAYTQEFNEDEDVCLVIKDFGTSSFYAGRTNGATIADASSRHHQPKIHYLDQEYSEHELASLYKACDCLVHPYRGEGFGLPIIEAMACGTPVIVPDKGPTRDFCDEESAFLIPSREITARQNAIGDIPIVADPWWLEVDRTELRRLMRYAYENRSETKEKGRSASLKIRSAFTWKHTADAVQAAIQELL</sequence>
<dbReference type="PANTHER" id="PTHR46656:SF3">
    <property type="entry name" value="PUTATIVE-RELATED"/>
    <property type="match status" value="1"/>
</dbReference>
<evidence type="ECO:0000313" key="3">
    <source>
        <dbReference type="Proteomes" id="UP001597493"/>
    </source>
</evidence>
<evidence type="ECO:0000313" key="2">
    <source>
        <dbReference type="EMBL" id="MFD2661013.1"/>
    </source>
</evidence>
<dbReference type="InterPro" id="IPR001296">
    <property type="entry name" value="Glyco_trans_1"/>
</dbReference>
<dbReference type="Gene3D" id="3.40.50.2000">
    <property type="entry name" value="Glycogen Phosphorylase B"/>
    <property type="match status" value="2"/>
</dbReference>
<organism evidence="2 3">
    <name type="scientific">Paenibacillus thailandensis</name>
    <dbReference type="NCBI Taxonomy" id="393250"/>
    <lineage>
        <taxon>Bacteria</taxon>
        <taxon>Bacillati</taxon>
        <taxon>Bacillota</taxon>
        <taxon>Bacilli</taxon>
        <taxon>Bacillales</taxon>
        <taxon>Paenibacillaceae</taxon>
        <taxon>Paenibacillus</taxon>
    </lineage>
</organism>
<protein>
    <submittedName>
        <fullName evidence="2">Glycosyltransferase</fullName>
    </submittedName>
</protein>
<proteinExistence type="predicted"/>
<name>A0ABW5QZ22_9BACL</name>
<dbReference type="PANTHER" id="PTHR46656">
    <property type="entry name" value="PUTATIVE-RELATED"/>
    <property type="match status" value="1"/>
</dbReference>